<evidence type="ECO:0000256" key="1">
    <source>
        <dbReference type="SAM" id="SignalP"/>
    </source>
</evidence>
<gene>
    <name evidence="2" type="ORF">NSU_3061</name>
</gene>
<keyword evidence="1" id="KW-0732">Signal</keyword>
<dbReference type="AlphaFoldDB" id="G6EFE0"/>
<dbReference type="Proteomes" id="UP000004030">
    <property type="component" value="Unassembled WGS sequence"/>
</dbReference>
<protein>
    <recommendedName>
        <fullName evidence="4">DUF4402 domain-containing protein</fullName>
    </recommendedName>
</protein>
<dbReference type="PATRIC" id="fig|1088721.3.peg.3019"/>
<keyword evidence="3" id="KW-1185">Reference proteome</keyword>
<dbReference type="eggNOG" id="ENOG50333BY">
    <property type="taxonomic scope" value="Bacteria"/>
</dbReference>
<evidence type="ECO:0000313" key="3">
    <source>
        <dbReference type="Proteomes" id="UP000004030"/>
    </source>
</evidence>
<accession>G6EFE0</accession>
<evidence type="ECO:0008006" key="4">
    <source>
        <dbReference type="Google" id="ProtNLM"/>
    </source>
</evidence>
<name>G6EFE0_9SPHN</name>
<proteinExistence type="predicted"/>
<feature type="signal peptide" evidence="1">
    <location>
        <begin position="1"/>
        <end position="29"/>
    </location>
</feature>
<organism evidence="2 3">
    <name type="scientific">Novosphingobium pentaromativorans US6-1</name>
    <dbReference type="NCBI Taxonomy" id="1088721"/>
    <lineage>
        <taxon>Bacteria</taxon>
        <taxon>Pseudomonadati</taxon>
        <taxon>Pseudomonadota</taxon>
        <taxon>Alphaproteobacteria</taxon>
        <taxon>Sphingomonadales</taxon>
        <taxon>Sphingomonadaceae</taxon>
        <taxon>Novosphingobium</taxon>
    </lineage>
</organism>
<feature type="chain" id="PRO_5003488300" description="DUF4402 domain-containing protein" evidence="1">
    <location>
        <begin position="30"/>
        <end position="175"/>
    </location>
</feature>
<evidence type="ECO:0000313" key="2">
    <source>
        <dbReference type="EMBL" id="EHJ59985.1"/>
    </source>
</evidence>
<reference evidence="2 3" key="1">
    <citation type="journal article" date="2012" name="J. Bacteriol.">
        <title>Genome sequence of benzo(a)pyrene-degrading bacterium Novosphingobium pentaromativorans US6-1.</title>
        <authorList>
            <person name="Luo Y.R."/>
            <person name="Kang S.G."/>
            <person name="Kim S.J."/>
            <person name="Kim M.R."/>
            <person name="Li N."/>
            <person name="Lee J.H."/>
            <person name="Kwon K.K."/>
        </authorList>
    </citation>
    <scope>NUCLEOTIDE SEQUENCE [LARGE SCALE GENOMIC DNA]</scope>
    <source>
        <strain evidence="2 3">US6-1</strain>
    </source>
</reference>
<sequence>MIATSPLLWRKAIALAGILGMLFAPTASTAGVVDGVQTAGALTIYLGVVPAATVRGHPSGHPEARMHGGGPASSHSMHIVAAIFNKTSGARITKANVTAHIVEPGGIQRSVRLQPMTVAGALTFGGYTTFARGIDYRIGIKVERPPHMPPSQSNQIPHSMHRIAPVTAHFTYTHD</sequence>
<comment type="caution">
    <text evidence="2">The sequence shown here is derived from an EMBL/GenBank/DDBJ whole genome shotgun (WGS) entry which is preliminary data.</text>
</comment>
<dbReference type="EMBL" id="AGFM01000048">
    <property type="protein sequence ID" value="EHJ59985.1"/>
    <property type="molecule type" value="Genomic_DNA"/>
</dbReference>